<gene>
    <name evidence="2" type="ORF">TKK_012820</name>
</gene>
<organism evidence="2 3">
    <name type="scientific">Trichogramma kaykai</name>
    <dbReference type="NCBI Taxonomy" id="54128"/>
    <lineage>
        <taxon>Eukaryota</taxon>
        <taxon>Metazoa</taxon>
        <taxon>Ecdysozoa</taxon>
        <taxon>Arthropoda</taxon>
        <taxon>Hexapoda</taxon>
        <taxon>Insecta</taxon>
        <taxon>Pterygota</taxon>
        <taxon>Neoptera</taxon>
        <taxon>Endopterygota</taxon>
        <taxon>Hymenoptera</taxon>
        <taxon>Apocrita</taxon>
        <taxon>Proctotrupomorpha</taxon>
        <taxon>Chalcidoidea</taxon>
        <taxon>Trichogrammatidae</taxon>
        <taxon>Trichogramma</taxon>
    </lineage>
</organism>
<accession>A0ABD2WI87</accession>
<evidence type="ECO:0000313" key="3">
    <source>
        <dbReference type="Proteomes" id="UP001627154"/>
    </source>
</evidence>
<name>A0ABD2WI87_9HYME</name>
<evidence type="ECO:0000313" key="2">
    <source>
        <dbReference type="EMBL" id="KAL3392782.1"/>
    </source>
</evidence>
<dbReference type="Proteomes" id="UP001627154">
    <property type="component" value="Unassembled WGS sequence"/>
</dbReference>
<proteinExistence type="predicted"/>
<evidence type="ECO:0000256" key="1">
    <source>
        <dbReference type="SAM" id="MobiDB-lite"/>
    </source>
</evidence>
<feature type="region of interest" description="Disordered" evidence="1">
    <location>
        <begin position="93"/>
        <end position="112"/>
    </location>
</feature>
<dbReference type="AlphaFoldDB" id="A0ABD2WI87"/>
<sequence>MTLRSDEIIPVPTDVTAEIKAQLDSIVAQVHVINLRCKKIEDLIADANKKNDDTRNELAATSQPAQEVLADTAQYRVERERLAPVLASRYSRGPKQYLQVHPESAPRRQMSPRRAAARAKQQGWITVYQEDGQLYEGKTRDSEPTGIFTETDLASIV</sequence>
<dbReference type="EMBL" id="JBJJXI010000102">
    <property type="protein sequence ID" value="KAL3392782.1"/>
    <property type="molecule type" value="Genomic_DNA"/>
</dbReference>
<keyword evidence="3" id="KW-1185">Reference proteome</keyword>
<comment type="caution">
    <text evidence="2">The sequence shown here is derived from an EMBL/GenBank/DDBJ whole genome shotgun (WGS) entry which is preliminary data.</text>
</comment>
<protein>
    <submittedName>
        <fullName evidence="2">Uncharacterized protein</fullName>
    </submittedName>
</protein>
<reference evidence="2 3" key="1">
    <citation type="journal article" date="2024" name="bioRxiv">
        <title>A reference genome for Trichogramma kaykai: A tiny desert-dwelling parasitoid wasp with competing sex-ratio distorters.</title>
        <authorList>
            <person name="Culotta J."/>
            <person name="Lindsey A.R."/>
        </authorList>
    </citation>
    <scope>NUCLEOTIDE SEQUENCE [LARGE SCALE GENOMIC DNA]</scope>
    <source>
        <strain evidence="2 3">KSX58</strain>
    </source>
</reference>